<evidence type="ECO:0008006" key="7">
    <source>
        <dbReference type="Google" id="ProtNLM"/>
    </source>
</evidence>
<dbReference type="GO" id="GO:0005737">
    <property type="term" value="C:cytoplasm"/>
    <property type="evidence" value="ECO:0007669"/>
    <property type="project" value="TreeGrafter"/>
</dbReference>
<dbReference type="CDD" id="cd09999">
    <property type="entry name" value="Arginase-like_1"/>
    <property type="match status" value="1"/>
</dbReference>
<dbReference type="KEGG" id="vab:WPS_00830"/>
<proteinExistence type="inferred from homology"/>
<gene>
    <name evidence="5" type="ORF">WPS_00830</name>
</gene>
<dbReference type="PRINTS" id="PR00116">
    <property type="entry name" value="ARGINASE"/>
</dbReference>
<dbReference type="InterPro" id="IPR006035">
    <property type="entry name" value="Ureohydrolase"/>
</dbReference>
<dbReference type="AlphaFoldDB" id="A0AAN1XUZ9"/>
<dbReference type="Pfam" id="PF00491">
    <property type="entry name" value="Arginase"/>
    <property type="match status" value="1"/>
</dbReference>
<keyword evidence="2" id="KW-0378">Hydrolase</keyword>
<dbReference type="EMBL" id="AP025523">
    <property type="protein sequence ID" value="BDE04807.1"/>
    <property type="molecule type" value="Genomic_DNA"/>
</dbReference>
<protein>
    <recommendedName>
        <fullName evidence="7">Arginase</fullName>
    </recommendedName>
</protein>
<dbReference type="GO" id="GO:0004053">
    <property type="term" value="F:arginase activity"/>
    <property type="evidence" value="ECO:0007669"/>
    <property type="project" value="TreeGrafter"/>
</dbReference>
<keyword evidence="3" id="KW-0464">Manganese</keyword>
<evidence type="ECO:0000313" key="6">
    <source>
        <dbReference type="Proteomes" id="UP001317532"/>
    </source>
</evidence>
<dbReference type="PANTHER" id="PTHR43782:SF3">
    <property type="entry name" value="ARGINASE"/>
    <property type="match status" value="1"/>
</dbReference>
<dbReference type="Proteomes" id="UP001317532">
    <property type="component" value="Chromosome"/>
</dbReference>
<keyword evidence="1" id="KW-0479">Metal-binding</keyword>
<dbReference type="PANTHER" id="PTHR43782">
    <property type="entry name" value="ARGINASE"/>
    <property type="match status" value="1"/>
</dbReference>
<dbReference type="Gene3D" id="3.40.800.10">
    <property type="entry name" value="Ureohydrolase domain"/>
    <property type="match status" value="1"/>
</dbReference>
<dbReference type="GO" id="GO:0030145">
    <property type="term" value="F:manganese ion binding"/>
    <property type="evidence" value="ECO:0007669"/>
    <property type="project" value="TreeGrafter"/>
</dbReference>
<organism evidence="5 6">
    <name type="scientific">Vulcanimicrobium alpinum</name>
    <dbReference type="NCBI Taxonomy" id="3016050"/>
    <lineage>
        <taxon>Bacteria</taxon>
        <taxon>Bacillati</taxon>
        <taxon>Vulcanimicrobiota</taxon>
        <taxon>Vulcanimicrobiia</taxon>
        <taxon>Vulcanimicrobiales</taxon>
        <taxon>Vulcanimicrobiaceae</taxon>
        <taxon>Vulcanimicrobium</taxon>
    </lineage>
</organism>
<keyword evidence="6" id="KW-1185">Reference proteome</keyword>
<evidence type="ECO:0000256" key="1">
    <source>
        <dbReference type="ARBA" id="ARBA00022723"/>
    </source>
</evidence>
<evidence type="ECO:0000313" key="5">
    <source>
        <dbReference type="EMBL" id="BDE04807.1"/>
    </source>
</evidence>
<accession>A0AAN1XUZ9</accession>
<dbReference type="RefSeq" id="WP_317995896.1">
    <property type="nucleotide sequence ID" value="NZ_AP025523.1"/>
</dbReference>
<evidence type="ECO:0000256" key="2">
    <source>
        <dbReference type="ARBA" id="ARBA00022801"/>
    </source>
</evidence>
<dbReference type="InterPro" id="IPR023696">
    <property type="entry name" value="Ureohydrolase_dom_sf"/>
</dbReference>
<reference evidence="5 6" key="1">
    <citation type="journal article" date="2022" name="ISME Commun">
        <title>Vulcanimicrobium alpinus gen. nov. sp. nov., the first cultivated representative of the candidate phylum 'Eremiobacterota', is a metabolically versatile aerobic anoxygenic phototroph.</title>
        <authorList>
            <person name="Yabe S."/>
            <person name="Muto K."/>
            <person name="Abe K."/>
            <person name="Yokota A."/>
            <person name="Staudigel H."/>
            <person name="Tebo B.M."/>
        </authorList>
    </citation>
    <scope>NUCLEOTIDE SEQUENCE [LARGE SCALE GENOMIC DNA]</scope>
    <source>
        <strain evidence="5 6">WC8-2</strain>
    </source>
</reference>
<evidence type="ECO:0000256" key="4">
    <source>
        <dbReference type="PROSITE-ProRule" id="PRU00742"/>
    </source>
</evidence>
<comment type="similarity">
    <text evidence="4">Belongs to the arginase family.</text>
</comment>
<dbReference type="SUPFAM" id="SSF52768">
    <property type="entry name" value="Arginase/deacetylase"/>
    <property type="match status" value="1"/>
</dbReference>
<evidence type="ECO:0000256" key="3">
    <source>
        <dbReference type="ARBA" id="ARBA00023211"/>
    </source>
</evidence>
<name>A0AAN1XUZ9_UNVUL</name>
<sequence length="245" mass="25087">MRSLLVPYHHPDPLPALARAYAADDAIVVAKGAPGAMLAHLYRTAAERVAARDEPLVVLSGDCTTSLATVAGLQRRGIAPGVIWFDAHGDFHTARTTRSGYLGGMALAMLTGRGGAALTGAIGLAPVDDTRCVLAGARDVEPGEREALAASAVRQVAVETLGDADLPQSPWYVHLDLDVVDPGEMPPLRFPAPGGPSLEAVAQALRALAARGTIAALGVACTLTPAAFDLPDALAPVRALVDAAA</sequence>
<dbReference type="PROSITE" id="PS51409">
    <property type="entry name" value="ARGINASE_2"/>
    <property type="match status" value="1"/>
</dbReference>